<dbReference type="Gene3D" id="3.40.50.720">
    <property type="entry name" value="NAD(P)-binding Rossmann-like Domain"/>
    <property type="match status" value="1"/>
</dbReference>
<name>A0ABM8G9M2_9MICO</name>
<feature type="domain" description="3-beta hydroxysteroid dehydrogenase/isomerase" evidence="1">
    <location>
        <begin position="5"/>
        <end position="246"/>
    </location>
</feature>
<dbReference type="PANTHER" id="PTHR48079:SF6">
    <property type="entry name" value="NAD(P)-BINDING DOMAIN-CONTAINING PROTEIN-RELATED"/>
    <property type="match status" value="1"/>
</dbReference>
<dbReference type="InterPro" id="IPR036291">
    <property type="entry name" value="NAD(P)-bd_dom_sf"/>
</dbReference>
<dbReference type="InterPro" id="IPR002225">
    <property type="entry name" value="3Beta_OHSteriod_DH/Estase"/>
</dbReference>
<organism evidence="2 3">
    <name type="scientific">Naasia aerilata</name>
    <dbReference type="NCBI Taxonomy" id="1162966"/>
    <lineage>
        <taxon>Bacteria</taxon>
        <taxon>Bacillati</taxon>
        <taxon>Actinomycetota</taxon>
        <taxon>Actinomycetes</taxon>
        <taxon>Micrococcales</taxon>
        <taxon>Microbacteriaceae</taxon>
        <taxon>Naasia</taxon>
    </lineage>
</organism>
<dbReference type="InterPro" id="IPR051783">
    <property type="entry name" value="NAD(P)-dependent_oxidoreduct"/>
</dbReference>
<proteinExistence type="predicted"/>
<dbReference type="RefSeq" id="WP_286278295.1">
    <property type="nucleotide sequence ID" value="NZ_AP027731.1"/>
</dbReference>
<accession>A0ABM8G9M2</accession>
<evidence type="ECO:0000313" key="2">
    <source>
        <dbReference type="EMBL" id="BDZ44882.1"/>
    </source>
</evidence>
<sequence length="319" mass="33144">MNAFVTGGSGFIGRRLIARLVEDGVEVHALARSERAATAVRQAGAVALRGDLTDGPGLLEALAGMDVVFHLAAETDVLAPAEQHRRVTVDGTRAIVEAARAAGVPRFVHCGTEAALLAGAPLVDANEDAPLRPDSPAAYSASKAVAEQIVRDANAPDFATVVIRPRFVWGPDSSLIGAFAAAAEAGQLPWISGGHHLSDVTHVDNAVEGLILGWRRGLPGEAYFITDQERVDLRDFVSLLLELAGAPVPVLEIDGPTADATVPVPIRWFLGQPCTLRTDKAVRELGYAPVTTHQAGIAALRARGGQPAGTSASSSAGAM</sequence>
<evidence type="ECO:0000259" key="1">
    <source>
        <dbReference type="Pfam" id="PF01073"/>
    </source>
</evidence>
<gene>
    <name evidence="2" type="ORF">GCM10025866_07910</name>
</gene>
<dbReference type="Proteomes" id="UP001321498">
    <property type="component" value="Chromosome"/>
</dbReference>
<dbReference type="Pfam" id="PF01073">
    <property type="entry name" value="3Beta_HSD"/>
    <property type="match status" value="1"/>
</dbReference>
<dbReference type="SUPFAM" id="SSF51735">
    <property type="entry name" value="NAD(P)-binding Rossmann-fold domains"/>
    <property type="match status" value="1"/>
</dbReference>
<dbReference type="PANTHER" id="PTHR48079">
    <property type="entry name" value="PROTEIN YEEZ"/>
    <property type="match status" value="1"/>
</dbReference>
<reference evidence="3" key="1">
    <citation type="journal article" date="2019" name="Int. J. Syst. Evol. Microbiol.">
        <title>The Global Catalogue of Microorganisms (GCM) 10K type strain sequencing project: providing services to taxonomists for standard genome sequencing and annotation.</title>
        <authorList>
            <consortium name="The Broad Institute Genomics Platform"/>
            <consortium name="The Broad Institute Genome Sequencing Center for Infectious Disease"/>
            <person name="Wu L."/>
            <person name="Ma J."/>
        </authorList>
    </citation>
    <scope>NUCLEOTIDE SEQUENCE [LARGE SCALE GENOMIC DNA]</scope>
    <source>
        <strain evidence="3">NBRC 108725</strain>
    </source>
</reference>
<protein>
    <submittedName>
        <fullName evidence="2">3-beta hydroxysteroid dehydrogenase</fullName>
    </submittedName>
</protein>
<dbReference type="EMBL" id="AP027731">
    <property type="protein sequence ID" value="BDZ44882.1"/>
    <property type="molecule type" value="Genomic_DNA"/>
</dbReference>
<evidence type="ECO:0000313" key="3">
    <source>
        <dbReference type="Proteomes" id="UP001321498"/>
    </source>
</evidence>
<keyword evidence="3" id="KW-1185">Reference proteome</keyword>